<organism evidence="2 3">
    <name type="scientific">Paraburkholderia gardini</name>
    <dbReference type="NCBI Taxonomy" id="2823469"/>
    <lineage>
        <taxon>Bacteria</taxon>
        <taxon>Pseudomonadati</taxon>
        <taxon>Pseudomonadota</taxon>
        <taxon>Betaproteobacteria</taxon>
        <taxon>Burkholderiales</taxon>
        <taxon>Burkholderiaceae</taxon>
        <taxon>Paraburkholderia</taxon>
    </lineage>
</organism>
<dbReference type="EMBL" id="CAJQYY010000049">
    <property type="protein sequence ID" value="CAG4925565.1"/>
    <property type="molecule type" value="Genomic_DNA"/>
</dbReference>
<dbReference type="Proteomes" id="UP000789752">
    <property type="component" value="Unassembled WGS sequence"/>
</dbReference>
<keyword evidence="1" id="KW-0732">Signal</keyword>
<feature type="signal peptide" evidence="1">
    <location>
        <begin position="1"/>
        <end position="30"/>
    </location>
</feature>
<evidence type="ECO:0000313" key="2">
    <source>
        <dbReference type="EMBL" id="CAG4925565.1"/>
    </source>
</evidence>
<gene>
    <name evidence="2" type="ORF">R54767_05207</name>
</gene>
<sequence length="204" mass="21720">MKTTYRRASLCLLATSILAGCANFAPTAHQATSVTTFVSAQNPFFASKRGEGSGDTQVRKPGTTYVSVGPLMDVRKCNAEMTSCAWGVAKVISHMTLIDADKNAATVAVELNYDLGRKQQMNWGNTVITDAIPDDIPVLTDNATFSKKVKIPYGQMGRVSFGHGVDFNICAVPADPQTLIAVNDSCNLDGIMSGKTAQVAIPEL</sequence>
<proteinExistence type="predicted"/>
<reference evidence="2 3" key="1">
    <citation type="submission" date="2021-04" db="EMBL/GenBank/DDBJ databases">
        <authorList>
            <person name="Vanwijnsberghe S."/>
        </authorList>
    </citation>
    <scope>NUCLEOTIDE SEQUENCE [LARGE SCALE GENOMIC DNA]</scope>
    <source>
        <strain evidence="2 3">LMG 32171</strain>
    </source>
</reference>
<accession>A0ABM8UB69</accession>
<evidence type="ECO:0000313" key="3">
    <source>
        <dbReference type="Proteomes" id="UP000789752"/>
    </source>
</evidence>
<comment type="caution">
    <text evidence="2">The sequence shown here is derived from an EMBL/GenBank/DDBJ whole genome shotgun (WGS) entry which is preliminary data.</text>
</comment>
<name>A0ABM8UB69_9BURK</name>
<dbReference type="RefSeq" id="WP_228983910.1">
    <property type="nucleotide sequence ID" value="NZ_CAJQYY010000049.1"/>
</dbReference>
<evidence type="ECO:0000256" key="1">
    <source>
        <dbReference type="SAM" id="SignalP"/>
    </source>
</evidence>
<protein>
    <submittedName>
        <fullName evidence="2">Uncharacterized protein</fullName>
    </submittedName>
</protein>
<feature type="chain" id="PRO_5047082433" evidence="1">
    <location>
        <begin position="31"/>
        <end position="204"/>
    </location>
</feature>
<keyword evidence="3" id="KW-1185">Reference proteome</keyword>
<dbReference type="PROSITE" id="PS51257">
    <property type="entry name" value="PROKAR_LIPOPROTEIN"/>
    <property type="match status" value="1"/>
</dbReference>